<name>W2HZL6_PHYNI</name>
<feature type="non-terminal residue" evidence="2">
    <location>
        <position position="72"/>
    </location>
</feature>
<evidence type="ECO:0000256" key="1">
    <source>
        <dbReference type="SAM" id="MobiDB-lite"/>
    </source>
</evidence>
<evidence type="ECO:0000313" key="2">
    <source>
        <dbReference type="EMBL" id="ETL27296.1"/>
    </source>
</evidence>
<feature type="compositionally biased region" description="Basic and acidic residues" evidence="1">
    <location>
        <begin position="62"/>
        <end position="72"/>
    </location>
</feature>
<accession>W2HZL6</accession>
<feature type="compositionally biased region" description="Basic and acidic residues" evidence="1">
    <location>
        <begin position="35"/>
        <end position="51"/>
    </location>
</feature>
<organism evidence="2">
    <name type="scientific">Phytophthora nicotianae</name>
    <name type="common">Potato buckeye rot agent</name>
    <name type="synonym">Phytophthora parasitica</name>
    <dbReference type="NCBI Taxonomy" id="4792"/>
    <lineage>
        <taxon>Eukaryota</taxon>
        <taxon>Sar</taxon>
        <taxon>Stramenopiles</taxon>
        <taxon>Oomycota</taxon>
        <taxon>Peronosporomycetes</taxon>
        <taxon>Peronosporales</taxon>
        <taxon>Peronosporaceae</taxon>
        <taxon>Phytophthora</taxon>
    </lineage>
</organism>
<proteinExistence type="predicted"/>
<feature type="region of interest" description="Disordered" evidence="1">
    <location>
        <begin position="29"/>
        <end position="72"/>
    </location>
</feature>
<gene>
    <name evidence="2" type="ORF">L916_19136</name>
</gene>
<reference evidence="2" key="1">
    <citation type="submission" date="2013-11" db="EMBL/GenBank/DDBJ databases">
        <title>The Genome Sequence of Phytophthora parasitica CJ05E6.</title>
        <authorList>
            <consortium name="The Broad Institute Genomics Platform"/>
            <person name="Russ C."/>
            <person name="Tyler B."/>
            <person name="Panabieres F."/>
            <person name="Shan W."/>
            <person name="Tripathy S."/>
            <person name="Grunwald N."/>
            <person name="Machado M."/>
            <person name="Johnson C.S."/>
            <person name="Arredondo F."/>
            <person name="Hong C."/>
            <person name="Coffey M."/>
            <person name="Young S.K."/>
            <person name="Zeng Q."/>
            <person name="Gargeya S."/>
            <person name="Fitzgerald M."/>
            <person name="Abouelleil A."/>
            <person name="Alvarado L."/>
            <person name="Chapman S.B."/>
            <person name="Gainer-Dewar J."/>
            <person name="Goldberg J."/>
            <person name="Griggs A."/>
            <person name="Gujja S."/>
            <person name="Hansen M."/>
            <person name="Howarth C."/>
            <person name="Imamovic A."/>
            <person name="Ireland A."/>
            <person name="Larimer J."/>
            <person name="McCowan C."/>
            <person name="Murphy C."/>
            <person name="Pearson M."/>
            <person name="Poon T.W."/>
            <person name="Priest M."/>
            <person name="Roberts A."/>
            <person name="Saif S."/>
            <person name="Shea T."/>
            <person name="Sykes S."/>
            <person name="Wortman J."/>
            <person name="Nusbaum C."/>
            <person name="Birren B."/>
        </authorList>
    </citation>
    <scope>NUCLEOTIDE SEQUENCE [LARGE SCALE GENOMIC DNA]</scope>
    <source>
        <strain evidence="2">CJ05E6</strain>
    </source>
</reference>
<sequence length="72" mass="8464">MDNQPSPKAEAPKLTTMLEFLNTIDGDFVSHTKQPKSENLEKRATTRESERMPYSTKLTRRKRDETRKLRVQ</sequence>
<dbReference type="AlphaFoldDB" id="W2HZL6"/>
<dbReference type="EMBL" id="KI675986">
    <property type="protein sequence ID" value="ETL27296.1"/>
    <property type="molecule type" value="Genomic_DNA"/>
</dbReference>
<protein>
    <submittedName>
        <fullName evidence="2">Uncharacterized protein</fullName>
    </submittedName>
</protein>
<dbReference type="Proteomes" id="UP000053864">
    <property type="component" value="Unassembled WGS sequence"/>
</dbReference>